<name>A0A316A444_9FIRM</name>
<dbReference type="OrthoDB" id="1907866at2"/>
<protein>
    <recommendedName>
        <fullName evidence="3">FlgN protein</fullName>
    </recommendedName>
</protein>
<accession>A0A316A444</accession>
<sequence length="149" mass="17267">MNEFQEVIQKLILLFQELTSLESKMLSAAREQQIAVLESHMIKEQASIMQLRGLEKEKDRIQAEAGYAGMSFHEILEVLGEEEKTRFLPLFDEMSRTMQMFQEVHEDLTVIMEVNLRQINKKIDDAKGQTYTEGRADSAGLKNMTNRRV</sequence>
<evidence type="ECO:0008006" key="3">
    <source>
        <dbReference type="Google" id="ProtNLM"/>
    </source>
</evidence>
<dbReference type="EMBL" id="UHJJ01000001">
    <property type="protein sequence ID" value="SUQ12723.1"/>
    <property type="molecule type" value="Genomic_DNA"/>
</dbReference>
<dbReference type="Gene3D" id="1.20.58.300">
    <property type="entry name" value="FlgN-like"/>
    <property type="match status" value="1"/>
</dbReference>
<organism evidence="1 2">
    <name type="scientific">Faecalicatena contorta</name>
    <dbReference type="NCBI Taxonomy" id="39482"/>
    <lineage>
        <taxon>Bacteria</taxon>
        <taxon>Bacillati</taxon>
        <taxon>Bacillota</taxon>
        <taxon>Clostridia</taxon>
        <taxon>Lachnospirales</taxon>
        <taxon>Lachnospiraceae</taxon>
        <taxon>Faecalicatena</taxon>
    </lineage>
</organism>
<gene>
    <name evidence="1" type="ORF">SAMN05216529_101620</name>
</gene>
<keyword evidence="2" id="KW-1185">Reference proteome</keyword>
<dbReference type="AlphaFoldDB" id="A0A316A444"/>
<dbReference type="Proteomes" id="UP000254051">
    <property type="component" value="Unassembled WGS sequence"/>
</dbReference>
<proteinExistence type="predicted"/>
<dbReference type="RefSeq" id="WP_109708721.1">
    <property type="nucleotide sequence ID" value="NZ_QGDS01000001.1"/>
</dbReference>
<reference evidence="2" key="1">
    <citation type="submission" date="2017-07" db="EMBL/GenBank/DDBJ databases">
        <authorList>
            <person name="Varghese N."/>
            <person name="Submissions S."/>
        </authorList>
    </citation>
    <scope>NUCLEOTIDE SEQUENCE [LARGE SCALE GENOMIC DNA]</scope>
    <source>
        <strain evidence="2">NLAE-zl-C134</strain>
    </source>
</reference>
<evidence type="ECO:0000313" key="2">
    <source>
        <dbReference type="Proteomes" id="UP000254051"/>
    </source>
</evidence>
<evidence type="ECO:0000313" key="1">
    <source>
        <dbReference type="EMBL" id="SUQ12723.1"/>
    </source>
</evidence>